<dbReference type="EMBL" id="RZHF01000015">
    <property type="protein sequence ID" value="RUR31323.1"/>
    <property type="molecule type" value="Genomic_DNA"/>
</dbReference>
<dbReference type="Proteomes" id="UP000287023">
    <property type="component" value="Unassembled WGS sequence"/>
</dbReference>
<protein>
    <recommendedName>
        <fullName evidence="3">HprK-related kinase B</fullName>
    </recommendedName>
</protein>
<dbReference type="Gene3D" id="3.40.50.300">
    <property type="entry name" value="P-loop containing nucleotide triphosphate hydrolases"/>
    <property type="match status" value="1"/>
</dbReference>
<evidence type="ECO:0000313" key="2">
    <source>
        <dbReference type="Proteomes" id="UP000287023"/>
    </source>
</evidence>
<dbReference type="AlphaFoldDB" id="A0A3S0Y6G4"/>
<dbReference type="SUPFAM" id="SSF53795">
    <property type="entry name" value="PEP carboxykinase-like"/>
    <property type="match status" value="1"/>
</dbReference>
<evidence type="ECO:0008006" key="3">
    <source>
        <dbReference type="Google" id="ProtNLM"/>
    </source>
</evidence>
<comment type="caution">
    <text evidence="1">The sequence shown here is derived from an EMBL/GenBank/DDBJ whole genome shotgun (WGS) entry which is preliminary data.</text>
</comment>
<name>A0A3S0Y6G4_9GAMM</name>
<gene>
    <name evidence="1" type="ORF">ELY38_11755</name>
</gene>
<organism evidence="1 2">
    <name type="scientific">Vreelandella nanhaiensis</name>
    <dbReference type="NCBI Taxonomy" id="1258546"/>
    <lineage>
        <taxon>Bacteria</taxon>
        <taxon>Pseudomonadati</taxon>
        <taxon>Pseudomonadota</taxon>
        <taxon>Gammaproteobacteria</taxon>
        <taxon>Oceanospirillales</taxon>
        <taxon>Halomonadaceae</taxon>
        <taxon>Vreelandella</taxon>
    </lineage>
</organism>
<evidence type="ECO:0000313" key="1">
    <source>
        <dbReference type="EMBL" id="RUR31323.1"/>
    </source>
</evidence>
<accession>A0A3S0Y6G4</accession>
<dbReference type="InterPro" id="IPR027417">
    <property type="entry name" value="P-loop_NTPase"/>
</dbReference>
<reference evidence="1 2" key="1">
    <citation type="submission" date="2018-12" db="EMBL/GenBank/DDBJ databases">
        <title>three novel Halomonas strain isolated from plants.</title>
        <authorList>
            <person name="Sun C."/>
        </authorList>
    </citation>
    <scope>NUCLEOTIDE SEQUENCE [LARGE SCALE GENOMIC DNA]</scope>
    <source>
        <strain evidence="1 2">JCM 18142</strain>
    </source>
</reference>
<dbReference type="RefSeq" id="WP_127062448.1">
    <property type="nucleotide sequence ID" value="NZ_RZHF01000015.1"/>
</dbReference>
<proteinExistence type="predicted"/>
<dbReference type="OrthoDB" id="3213869at2"/>
<keyword evidence="2" id="KW-1185">Reference proteome</keyword>
<sequence>MEKRGNLPATNKRYYYLTYGLKICSTLELPELPEIAPCEHPDVWVTTPGVADRLEDGTNLNHWLEIGDDCCQINIEGIARYRVEKGQRILLDRRMPQRADSAADPGDVRLFLLGSALGALLHQRHWLPLHVSALKTPAGAWAFTGHSGAGKSTMSAWLHHTQQWPLITDDVAVIKPAEAEPLLHPGPARVKLWRDALTALGIETEGLVRDLMRNEKFHLMVNKDVRYDAHRLSALVQLERADEGEAASLVKLSGVEAFKTVMGAIYRPELGNEFNTNEQLMRECIRLAQQIRVYRFRRPWSLEDMDQNLKPLLDEIQAQAVVSELN</sequence>